<dbReference type="RefSeq" id="WP_329511468.1">
    <property type="nucleotide sequence ID" value="NZ_JAYWVC010000202.1"/>
</dbReference>
<dbReference type="EMBL" id="JAYWVC010000202">
    <property type="protein sequence ID" value="MED7827081.1"/>
    <property type="molecule type" value="Genomic_DNA"/>
</dbReference>
<comment type="caution">
    <text evidence="1">The sequence shown here is derived from an EMBL/GenBank/DDBJ whole genome shotgun (WGS) entry which is preliminary data.</text>
</comment>
<name>A0ABU7FSI7_9ACTN</name>
<protein>
    <submittedName>
        <fullName evidence="1">Uncharacterized protein</fullName>
    </submittedName>
</protein>
<evidence type="ECO:0000313" key="2">
    <source>
        <dbReference type="Proteomes" id="UP001333996"/>
    </source>
</evidence>
<keyword evidence="2" id="KW-1185">Reference proteome</keyword>
<gene>
    <name evidence="1" type="ORF">VXC91_35465</name>
</gene>
<sequence length="74" mass="7826">MSNVNSTVQENAQAALFEAIASQARQQEGHKDHGAVAASLKDLAEAFAWAANQHSTRARAISEVASTCTAELSR</sequence>
<reference evidence="1" key="1">
    <citation type="submission" date="2024-01" db="EMBL/GenBank/DDBJ databases">
        <title>First draft genome sequence data of TA4-1, the type strain of Gram-positive actinobacterium Streptomyces chiangmaiensis.</title>
        <authorList>
            <person name="Yasawong M."/>
            <person name="Nantapong N."/>
        </authorList>
    </citation>
    <scope>NUCLEOTIDE SEQUENCE</scope>
    <source>
        <strain evidence="1">TA4-1</strain>
    </source>
</reference>
<organism evidence="1 2">
    <name type="scientific">Streptomyces chiangmaiensis</name>
    <dbReference type="NCBI Taxonomy" id="766497"/>
    <lineage>
        <taxon>Bacteria</taxon>
        <taxon>Bacillati</taxon>
        <taxon>Actinomycetota</taxon>
        <taxon>Actinomycetes</taxon>
        <taxon>Kitasatosporales</taxon>
        <taxon>Streptomycetaceae</taxon>
        <taxon>Streptomyces</taxon>
    </lineage>
</organism>
<dbReference type="Proteomes" id="UP001333996">
    <property type="component" value="Unassembled WGS sequence"/>
</dbReference>
<accession>A0ABU7FSI7</accession>
<evidence type="ECO:0000313" key="1">
    <source>
        <dbReference type="EMBL" id="MED7827081.1"/>
    </source>
</evidence>
<proteinExistence type="predicted"/>